<accession>A0AB74U9R2</accession>
<reference evidence="2" key="1">
    <citation type="submission" date="2024-06" db="EMBL/GenBank/DDBJ databases">
        <title>Complete genome of Salinicola endophyticus HNIBRBA4755.</title>
        <authorList>
            <person name="Shin S.Y."/>
            <person name="Kang H."/>
            <person name="Song J."/>
        </authorList>
    </citation>
    <scope>NUCLEOTIDE SEQUENCE</scope>
    <source>
        <strain evidence="2">HNIBRBA4755</strain>
    </source>
</reference>
<dbReference type="AlphaFoldDB" id="A0AB74U9R2"/>
<evidence type="ECO:0000313" key="2">
    <source>
        <dbReference type="EMBL" id="XCJ80722.1"/>
    </source>
</evidence>
<protein>
    <submittedName>
        <fullName evidence="2">Uncharacterized protein</fullName>
    </submittedName>
</protein>
<dbReference type="RefSeq" id="WP_353981532.1">
    <property type="nucleotide sequence ID" value="NZ_CP159578.1"/>
</dbReference>
<sequence length="202" mass="22223">MSSNTLLRRVAGVVLLSAASAFGGVAQAAWQMDPSHSKVTAEVTEITSSGQRIPHQHALQRMEGEISADGTLRLPVRLNQTDLLDRLGQLPPWMSSLTNSTLVTVVTQLPPERINSLRVGQSTVEVLKLRTDANGEQRQERLPVRFTREAEDRVRVRNAEPVSLDGKQLMKNGTVRTILSLLGYQQIGDEVPVTLDALLVDR</sequence>
<feature type="signal peptide" evidence="1">
    <location>
        <begin position="1"/>
        <end position="28"/>
    </location>
</feature>
<proteinExistence type="predicted"/>
<keyword evidence="1" id="KW-0732">Signal</keyword>
<dbReference type="EMBL" id="CP159578">
    <property type="protein sequence ID" value="XCJ80722.1"/>
    <property type="molecule type" value="Genomic_DNA"/>
</dbReference>
<dbReference type="InterPro" id="IPR036761">
    <property type="entry name" value="TTHA0802/YceI-like_sf"/>
</dbReference>
<dbReference type="Gene3D" id="2.40.128.110">
    <property type="entry name" value="Lipid/polyisoprenoid-binding, YceI-like"/>
    <property type="match status" value="1"/>
</dbReference>
<name>A0AB74U9R2_9GAMM</name>
<organism evidence="2">
    <name type="scientific">Salinicola endophyticus</name>
    <dbReference type="NCBI Taxonomy" id="1949083"/>
    <lineage>
        <taxon>Bacteria</taxon>
        <taxon>Pseudomonadati</taxon>
        <taxon>Pseudomonadota</taxon>
        <taxon>Gammaproteobacteria</taxon>
        <taxon>Oceanospirillales</taxon>
        <taxon>Halomonadaceae</taxon>
        <taxon>Salinicola</taxon>
    </lineage>
</organism>
<evidence type="ECO:0000256" key="1">
    <source>
        <dbReference type="SAM" id="SignalP"/>
    </source>
</evidence>
<feature type="chain" id="PRO_5044501838" evidence="1">
    <location>
        <begin position="29"/>
        <end position="202"/>
    </location>
</feature>
<gene>
    <name evidence="2" type="ORF">ABV408_05950</name>
</gene>